<evidence type="ECO:0000313" key="2">
    <source>
        <dbReference type="Proteomes" id="UP000077266"/>
    </source>
</evidence>
<organism evidence="1 2">
    <name type="scientific">Exidia glandulosa HHB12029</name>
    <dbReference type="NCBI Taxonomy" id="1314781"/>
    <lineage>
        <taxon>Eukaryota</taxon>
        <taxon>Fungi</taxon>
        <taxon>Dikarya</taxon>
        <taxon>Basidiomycota</taxon>
        <taxon>Agaricomycotina</taxon>
        <taxon>Agaricomycetes</taxon>
        <taxon>Auriculariales</taxon>
        <taxon>Exidiaceae</taxon>
        <taxon>Exidia</taxon>
    </lineage>
</organism>
<evidence type="ECO:0000313" key="1">
    <source>
        <dbReference type="EMBL" id="KZV87735.1"/>
    </source>
</evidence>
<accession>A0A165EUS9</accession>
<dbReference type="AlphaFoldDB" id="A0A165EUS9"/>
<proteinExistence type="predicted"/>
<sequence length="92" mass="10280">MALMYTEESNEPKKTADFGGEVAESAFCTFFHKLAQVRTMRTWTAGYATIPTSSPWLSNDLPSSHASLPILFSDRPPQVYMWTCTPQAALFV</sequence>
<dbReference type="Proteomes" id="UP000077266">
    <property type="component" value="Unassembled WGS sequence"/>
</dbReference>
<keyword evidence="2" id="KW-1185">Reference proteome</keyword>
<reference evidence="1 2" key="1">
    <citation type="journal article" date="2016" name="Mol. Biol. Evol.">
        <title>Comparative Genomics of Early-Diverging Mushroom-Forming Fungi Provides Insights into the Origins of Lignocellulose Decay Capabilities.</title>
        <authorList>
            <person name="Nagy L.G."/>
            <person name="Riley R."/>
            <person name="Tritt A."/>
            <person name="Adam C."/>
            <person name="Daum C."/>
            <person name="Floudas D."/>
            <person name="Sun H."/>
            <person name="Yadav J.S."/>
            <person name="Pangilinan J."/>
            <person name="Larsson K.H."/>
            <person name="Matsuura K."/>
            <person name="Barry K."/>
            <person name="Labutti K."/>
            <person name="Kuo R."/>
            <person name="Ohm R.A."/>
            <person name="Bhattacharya S.S."/>
            <person name="Shirouzu T."/>
            <person name="Yoshinaga Y."/>
            <person name="Martin F.M."/>
            <person name="Grigoriev I.V."/>
            <person name="Hibbett D.S."/>
        </authorList>
    </citation>
    <scope>NUCLEOTIDE SEQUENCE [LARGE SCALE GENOMIC DNA]</scope>
    <source>
        <strain evidence="1 2">HHB12029</strain>
    </source>
</reference>
<name>A0A165EUS9_EXIGL</name>
<dbReference type="InParanoid" id="A0A165EUS9"/>
<protein>
    <submittedName>
        <fullName evidence="1">Uncharacterized protein</fullName>
    </submittedName>
</protein>
<dbReference type="EMBL" id="KV426117">
    <property type="protein sequence ID" value="KZV87735.1"/>
    <property type="molecule type" value="Genomic_DNA"/>
</dbReference>
<gene>
    <name evidence="1" type="ORF">EXIGLDRAFT_196069</name>
</gene>